<dbReference type="SMART" id="SM00382">
    <property type="entry name" value="AAA"/>
    <property type="match status" value="1"/>
</dbReference>
<dbReference type="GO" id="GO:0005524">
    <property type="term" value="F:ATP binding"/>
    <property type="evidence" value="ECO:0007669"/>
    <property type="project" value="UniProtKB-KW"/>
</dbReference>
<evidence type="ECO:0000313" key="6">
    <source>
        <dbReference type="Proteomes" id="UP000276526"/>
    </source>
</evidence>
<evidence type="ECO:0000256" key="1">
    <source>
        <dbReference type="ARBA" id="ARBA00022741"/>
    </source>
</evidence>
<dbReference type="Gene3D" id="3.40.50.300">
    <property type="entry name" value="P-loop containing nucleotide triphosphate hydrolases"/>
    <property type="match status" value="1"/>
</dbReference>
<keyword evidence="2 5" id="KW-0067">ATP-binding</keyword>
<proteinExistence type="predicted"/>
<evidence type="ECO:0000256" key="2">
    <source>
        <dbReference type="ARBA" id="ARBA00022840"/>
    </source>
</evidence>
<protein>
    <submittedName>
        <fullName evidence="5">ABC transporter ATP-binding protein</fullName>
    </submittedName>
</protein>
<dbReference type="PANTHER" id="PTHR24220:SF685">
    <property type="entry name" value="ABC TRANSPORTER RELATED"/>
    <property type="match status" value="1"/>
</dbReference>
<dbReference type="GO" id="GO:0022857">
    <property type="term" value="F:transmembrane transporter activity"/>
    <property type="evidence" value="ECO:0007669"/>
    <property type="project" value="TreeGrafter"/>
</dbReference>
<dbReference type="InterPro" id="IPR003593">
    <property type="entry name" value="AAA+_ATPase"/>
</dbReference>
<feature type="domain" description="ABC transporter" evidence="4">
    <location>
        <begin position="26"/>
        <end position="262"/>
    </location>
</feature>
<dbReference type="InterPro" id="IPR017871">
    <property type="entry name" value="ABC_transporter-like_CS"/>
</dbReference>
<evidence type="ECO:0000256" key="3">
    <source>
        <dbReference type="SAM" id="MobiDB-lite"/>
    </source>
</evidence>
<accession>A0A426Q1K7</accession>
<organism evidence="5 6">
    <name type="scientific">Corynebacterium bovis</name>
    <dbReference type="NCBI Taxonomy" id="36808"/>
    <lineage>
        <taxon>Bacteria</taxon>
        <taxon>Bacillati</taxon>
        <taxon>Actinomycetota</taxon>
        <taxon>Actinomycetes</taxon>
        <taxon>Mycobacteriales</taxon>
        <taxon>Corynebacteriaceae</taxon>
        <taxon>Corynebacterium</taxon>
    </lineage>
</organism>
<feature type="region of interest" description="Disordered" evidence="3">
    <location>
        <begin position="1"/>
        <end position="23"/>
    </location>
</feature>
<dbReference type="PROSITE" id="PS00211">
    <property type="entry name" value="ABC_TRANSPORTER_1"/>
    <property type="match status" value="1"/>
</dbReference>
<dbReference type="GO" id="GO:0016887">
    <property type="term" value="F:ATP hydrolysis activity"/>
    <property type="evidence" value="ECO:0007669"/>
    <property type="project" value="InterPro"/>
</dbReference>
<evidence type="ECO:0000313" key="5">
    <source>
        <dbReference type="EMBL" id="RRO87908.1"/>
    </source>
</evidence>
<dbReference type="RefSeq" id="WP_125173219.1">
    <property type="nucleotide sequence ID" value="NZ_JAPJOD010000033.1"/>
</dbReference>
<comment type="caution">
    <text evidence="5">The sequence shown here is derived from an EMBL/GenBank/DDBJ whole genome shotgun (WGS) entry which is preliminary data.</text>
</comment>
<reference evidence="5 6" key="1">
    <citation type="submission" date="2018-01" db="EMBL/GenBank/DDBJ databases">
        <title>Twenty Corynebacterium bovis Genomes.</title>
        <authorList>
            <person name="Gulvik C.A."/>
        </authorList>
    </citation>
    <scope>NUCLEOTIDE SEQUENCE [LARGE SCALE GENOMIC DNA]</scope>
    <source>
        <strain evidence="5 6">F6900</strain>
    </source>
</reference>
<gene>
    <name evidence="5" type="ORF">CXF48_00615</name>
</gene>
<dbReference type="Proteomes" id="UP000276526">
    <property type="component" value="Unassembled WGS sequence"/>
</dbReference>
<sequence length="263" mass="28153">MTTTTHRATSPATTRPTAPAGATPTLVLDDVTLTFPDGTDRVTACDHVSLTLTDGELVALTGPSGSGKSSLLAVAATLIRPDSGHVRLRDRELTALSDRELGRVRREDIGIVFQQPNLVSSLTAVEQLTAMDHLAHPLESLTPAGRRRRRATRERAEHLLDRMGLASARDRRVGALSGGQRQRVNLARALMTDPALLLVDEPTSALDSAATATVMDLICDVVREEHVATLLVTHDRDAADRADREVTMVDGVLDTTGRPALVA</sequence>
<dbReference type="PROSITE" id="PS50893">
    <property type="entry name" value="ABC_TRANSPORTER_2"/>
    <property type="match status" value="1"/>
</dbReference>
<dbReference type="PANTHER" id="PTHR24220">
    <property type="entry name" value="IMPORT ATP-BINDING PROTEIN"/>
    <property type="match status" value="1"/>
</dbReference>
<name>A0A426Q1K7_9CORY</name>
<dbReference type="InterPro" id="IPR015854">
    <property type="entry name" value="ABC_transpr_LolD-like"/>
</dbReference>
<dbReference type="Pfam" id="PF00005">
    <property type="entry name" value="ABC_tran"/>
    <property type="match status" value="1"/>
</dbReference>
<keyword evidence="1" id="KW-0547">Nucleotide-binding</keyword>
<dbReference type="InterPro" id="IPR003439">
    <property type="entry name" value="ABC_transporter-like_ATP-bd"/>
</dbReference>
<dbReference type="InterPro" id="IPR027417">
    <property type="entry name" value="P-loop_NTPase"/>
</dbReference>
<dbReference type="GO" id="GO:0005886">
    <property type="term" value="C:plasma membrane"/>
    <property type="evidence" value="ECO:0007669"/>
    <property type="project" value="TreeGrafter"/>
</dbReference>
<dbReference type="AlphaFoldDB" id="A0A426Q1K7"/>
<evidence type="ECO:0000259" key="4">
    <source>
        <dbReference type="PROSITE" id="PS50893"/>
    </source>
</evidence>
<dbReference type="SUPFAM" id="SSF52540">
    <property type="entry name" value="P-loop containing nucleoside triphosphate hydrolases"/>
    <property type="match status" value="1"/>
</dbReference>
<dbReference type="EMBL" id="PQNK01000001">
    <property type="protein sequence ID" value="RRO87908.1"/>
    <property type="molecule type" value="Genomic_DNA"/>
</dbReference>